<dbReference type="RefSeq" id="WP_377817473.1">
    <property type="nucleotide sequence ID" value="NZ_JBHSLU010000063.1"/>
</dbReference>
<sequence>MTFLRWISENQLSALGACLLLLVIVAVLAHRYASRPSFKRRALMTDNEQEFHRRLLAALPDLEIWPQVPIFALIEPTSRQGSARWKRGLRLISNRRVDWVIARRGIPVLVIELDDKTHDAKNDKRRDKLLASCDFHVLRFKSHQRPSPDEIRRDVLQSI</sequence>
<dbReference type="Proteomes" id="UP001596060">
    <property type="component" value="Unassembled WGS sequence"/>
</dbReference>
<dbReference type="EMBL" id="JBHSLU010000063">
    <property type="protein sequence ID" value="MFC5507539.1"/>
    <property type="molecule type" value="Genomic_DNA"/>
</dbReference>
<dbReference type="Pfam" id="PF10881">
    <property type="entry name" value="DUF2726"/>
    <property type="match status" value="1"/>
</dbReference>
<accession>A0ABW0P4D5</accession>
<comment type="caution">
    <text evidence="2">The sequence shown here is derived from an EMBL/GenBank/DDBJ whole genome shotgun (WGS) entry which is preliminary data.</text>
</comment>
<gene>
    <name evidence="2" type="ORF">ACFPN9_20055</name>
</gene>
<protein>
    <submittedName>
        <fullName evidence="2">DUF2726 domain-containing protein</fullName>
    </submittedName>
</protein>
<evidence type="ECO:0000313" key="2">
    <source>
        <dbReference type="EMBL" id="MFC5507539.1"/>
    </source>
</evidence>
<keyword evidence="3" id="KW-1185">Reference proteome</keyword>
<organism evidence="2 3">
    <name type="scientific">Bosea massiliensis</name>
    <dbReference type="NCBI Taxonomy" id="151419"/>
    <lineage>
        <taxon>Bacteria</taxon>
        <taxon>Pseudomonadati</taxon>
        <taxon>Pseudomonadota</taxon>
        <taxon>Alphaproteobacteria</taxon>
        <taxon>Hyphomicrobiales</taxon>
        <taxon>Boseaceae</taxon>
        <taxon>Bosea</taxon>
    </lineage>
</organism>
<reference evidence="3" key="1">
    <citation type="journal article" date="2019" name="Int. J. Syst. Evol. Microbiol.">
        <title>The Global Catalogue of Microorganisms (GCM) 10K type strain sequencing project: providing services to taxonomists for standard genome sequencing and annotation.</title>
        <authorList>
            <consortium name="The Broad Institute Genomics Platform"/>
            <consortium name="The Broad Institute Genome Sequencing Center for Infectious Disease"/>
            <person name="Wu L."/>
            <person name="Ma J."/>
        </authorList>
    </citation>
    <scope>NUCLEOTIDE SEQUENCE [LARGE SCALE GENOMIC DNA]</scope>
    <source>
        <strain evidence="3">CCUG 43117</strain>
    </source>
</reference>
<dbReference type="InterPro" id="IPR024402">
    <property type="entry name" value="DUF2726"/>
</dbReference>
<proteinExistence type="predicted"/>
<name>A0ABW0P4D5_9HYPH</name>
<evidence type="ECO:0000259" key="1">
    <source>
        <dbReference type="Pfam" id="PF10881"/>
    </source>
</evidence>
<evidence type="ECO:0000313" key="3">
    <source>
        <dbReference type="Proteomes" id="UP001596060"/>
    </source>
</evidence>
<feature type="domain" description="DUF2726" evidence="1">
    <location>
        <begin position="41"/>
        <end position="155"/>
    </location>
</feature>